<dbReference type="GO" id="GO:0005634">
    <property type="term" value="C:nucleus"/>
    <property type="evidence" value="ECO:0007669"/>
    <property type="project" value="UniProtKB-SubCell"/>
</dbReference>
<dbReference type="InterPro" id="IPR051839">
    <property type="entry name" value="RD_transcriptional_regulator"/>
</dbReference>
<evidence type="ECO:0000256" key="5">
    <source>
        <dbReference type="ARBA" id="ARBA00023163"/>
    </source>
</evidence>
<sequence length="271" mass="31088">MDDIDEASVVDLSEVDEARSPKKRKAYSIEFKLKVIKYAKDSKSKNSASKKFGIDWSTVNDWVKSEDKLKLQSTKQFTLALVPPAAIEKAFEYLTDMSIPEHLPFSNLVGLDVFINYVRENWVGKRLCNGDWKYGRYNSELWNHGGIDVPGSAISTCQVENWHRLLNMSIVSKNKVVRLETLTQQKKEPTRSRKAQQEALKAQLRAFDLTKIPKSLTLVTRAALEAQPDPREGEEDLQEEKSDQAQRKEKSPSSMKLTMEKNPIFIRNRVR</sequence>
<feature type="domain" description="HTH psq-type" evidence="8">
    <location>
        <begin position="18"/>
        <end position="69"/>
    </location>
</feature>
<dbReference type="InterPro" id="IPR007889">
    <property type="entry name" value="HTH_Psq"/>
</dbReference>
<evidence type="ECO:0000313" key="10">
    <source>
        <dbReference type="WBParaSite" id="jg5440"/>
    </source>
</evidence>
<keyword evidence="6" id="KW-0238">DNA-binding</keyword>
<evidence type="ECO:0000313" key="9">
    <source>
        <dbReference type="Proteomes" id="UP000887574"/>
    </source>
</evidence>
<keyword evidence="9" id="KW-1185">Reference proteome</keyword>
<keyword evidence="6" id="KW-0539">Nucleus</keyword>
<dbReference type="Proteomes" id="UP000887574">
    <property type="component" value="Unplaced"/>
</dbReference>
<feature type="DNA-binding region" description="H-T-H motif" evidence="6">
    <location>
        <begin position="45"/>
        <end position="65"/>
    </location>
</feature>
<keyword evidence="3" id="KW-0597">Phosphoprotein</keyword>
<dbReference type="GO" id="GO:0003677">
    <property type="term" value="F:DNA binding"/>
    <property type="evidence" value="ECO:0007669"/>
    <property type="project" value="UniProtKB-UniRule"/>
</dbReference>
<reference evidence="10" key="1">
    <citation type="submission" date="2022-11" db="UniProtKB">
        <authorList>
            <consortium name="WormBaseParasite"/>
        </authorList>
    </citation>
    <scope>IDENTIFICATION</scope>
</reference>
<proteinExistence type="predicted"/>
<dbReference type="Gene3D" id="1.10.10.60">
    <property type="entry name" value="Homeodomain-like"/>
    <property type="match status" value="1"/>
</dbReference>
<evidence type="ECO:0000256" key="1">
    <source>
        <dbReference type="ARBA" id="ARBA00004123"/>
    </source>
</evidence>
<evidence type="ECO:0000256" key="6">
    <source>
        <dbReference type="PROSITE-ProRule" id="PRU00320"/>
    </source>
</evidence>
<dbReference type="InterPro" id="IPR009057">
    <property type="entry name" value="Homeodomain-like_sf"/>
</dbReference>
<dbReference type="Pfam" id="PF04218">
    <property type="entry name" value="CENP-B_N"/>
    <property type="match status" value="1"/>
</dbReference>
<keyword evidence="5" id="KW-0804">Transcription</keyword>
<accession>A0A915EHM0</accession>
<dbReference type="AlphaFoldDB" id="A0A915EHM0"/>
<evidence type="ECO:0000256" key="7">
    <source>
        <dbReference type="SAM" id="MobiDB-lite"/>
    </source>
</evidence>
<dbReference type="PANTHER" id="PTHR33215">
    <property type="entry name" value="PROTEIN DISTAL ANTENNA"/>
    <property type="match status" value="1"/>
</dbReference>
<dbReference type="PROSITE" id="PS50960">
    <property type="entry name" value="HTH_PSQ"/>
    <property type="match status" value="1"/>
</dbReference>
<dbReference type="WBParaSite" id="jg5440">
    <property type="protein sequence ID" value="jg5440"/>
    <property type="gene ID" value="jg5440"/>
</dbReference>
<feature type="region of interest" description="Disordered" evidence="7">
    <location>
        <begin position="223"/>
        <end position="271"/>
    </location>
</feature>
<keyword evidence="2" id="KW-0217">Developmental protein</keyword>
<protein>
    <submittedName>
        <fullName evidence="10">HTH psq-type domain-containing protein</fullName>
    </submittedName>
</protein>
<comment type="subcellular location">
    <subcellularLocation>
        <location evidence="1 6">Nucleus</location>
    </subcellularLocation>
</comment>
<evidence type="ECO:0000256" key="4">
    <source>
        <dbReference type="ARBA" id="ARBA00023015"/>
    </source>
</evidence>
<name>A0A915EHM0_9BILA</name>
<evidence type="ECO:0000256" key="3">
    <source>
        <dbReference type="ARBA" id="ARBA00022553"/>
    </source>
</evidence>
<keyword evidence="4" id="KW-0805">Transcription regulation</keyword>
<dbReference type="PANTHER" id="PTHR33215:SF13">
    <property type="entry name" value="PROTEIN DISTAL ANTENNA"/>
    <property type="match status" value="1"/>
</dbReference>
<organism evidence="9 10">
    <name type="scientific">Ditylenchus dipsaci</name>
    <dbReference type="NCBI Taxonomy" id="166011"/>
    <lineage>
        <taxon>Eukaryota</taxon>
        <taxon>Metazoa</taxon>
        <taxon>Ecdysozoa</taxon>
        <taxon>Nematoda</taxon>
        <taxon>Chromadorea</taxon>
        <taxon>Rhabditida</taxon>
        <taxon>Tylenchina</taxon>
        <taxon>Tylenchomorpha</taxon>
        <taxon>Sphaerularioidea</taxon>
        <taxon>Anguinidae</taxon>
        <taxon>Anguininae</taxon>
        <taxon>Ditylenchus</taxon>
    </lineage>
</organism>
<evidence type="ECO:0000259" key="8">
    <source>
        <dbReference type="PROSITE" id="PS50960"/>
    </source>
</evidence>
<feature type="compositionally biased region" description="Basic and acidic residues" evidence="7">
    <location>
        <begin position="239"/>
        <end position="251"/>
    </location>
</feature>
<dbReference type="SUPFAM" id="SSF46689">
    <property type="entry name" value="Homeodomain-like"/>
    <property type="match status" value="1"/>
</dbReference>
<evidence type="ECO:0000256" key="2">
    <source>
        <dbReference type="ARBA" id="ARBA00022473"/>
    </source>
</evidence>